<proteinExistence type="predicted"/>
<evidence type="ECO:0000256" key="2">
    <source>
        <dbReference type="SAM" id="MobiDB-lite"/>
    </source>
</evidence>
<comment type="caution">
    <text evidence="3">The sequence shown here is derived from an EMBL/GenBank/DDBJ whole genome shotgun (WGS) entry which is preliminary data.</text>
</comment>
<organism evidence="3">
    <name type="scientific">Tanacetum cinerariifolium</name>
    <name type="common">Dalmatian daisy</name>
    <name type="synonym">Chrysanthemum cinerariifolium</name>
    <dbReference type="NCBI Taxonomy" id="118510"/>
    <lineage>
        <taxon>Eukaryota</taxon>
        <taxon>Viridiplantae</taxon>
        <taxon>Streptophyta</taxon>
        <taxon>Embryophyta</taxon>
        <taxon>Tracheophyta</taxon>
        <taxon>Spermatophyta</taxon>
        <taxon>Magnoliopsida</taxon>
        <taxon>eudicotyledons</taxon>
        <taxon>Gunneridae</taxon>
        <taxon>Pentapetalae</taxon>
        <taxon>asterids</taxon>
        <taxon>campanulids</taxon>
        <taxon>Asterales</taxon>
        <taxon>Asteraceae</taxon>
        <taxon>Asteroideae</taxon>
        <taxon>Anthemideae</taxon>
        <taxon>Anthemidinae</taxon>
        <taxon>Tanacetum</taxon>
    </lineage>
</organism>
<reference evidence="3" key="1">
    <citation type="journal article" date="2019" name="Sci. Rep.">
        <title>Draft genome of Tanacetum cinerariifolium, the natural source of mosquito coil.</title>
        <authorList>
            <person name="Yamashiro T."/>
            <person name="Shiraishi A."/>
            <person name="Satake H."/>
            <person name="Nakayama K."/>
        </authorList>
    </citation>
    <scope>NUCLEOTIDE SEQUENCE</scope>
</reference>
<keyword evidence="1" id="KW-0175">Coiled coil</keyword>
<feature type="region of interest" description="Disordered" evidence="2">
    <location>
        <begin position="1"/>
        <end position="31"/>
    </location>
</feature>
<evidence type="ECO:0000256" key="1">
    <source>
        <dbReference type="SAM" id="Coils"/>
    </source>
</evidence>
<sequence>MLLESKNTSEDIPDEPKEYPDAPLDKDKVSDNKDYSVEFPVVGHPQKEDQGYVDSGCSRHMTGNISYLFKFKEFDGGYVTFWGGANSGRITEQQIQALVDKKKVIITETSVRNDLHLEDAEGIECLPTATIFEQLTLIGKQKSKKSKKRITEVPQLSDSTHDVADKHVTITSNDPLLSANQALEIESLKRRVKKLEKKANKKTHKLKRLYKIGFLTRVESSEDAGLDDQEDASKQRRVIANLDADEGVTLVDETQGRNDQDMFDTRIFDDEEVVAEEVVAEKEVSTPDPVTTAGEVVTTAGVEVSTAAITS</sequence>
<feature type="compositionally biased region" description="Basic and acidic residues" evidence="2">
    <location>
        <begin position="14"/>
        <end position="31"/>
    </location>
</feature>
<dbReference type="AlphaFoldDB" id="A0A699HB19"/>
<accession>A0A699HB19</accession>
<evidence type="ECO:0000313" key="3">
    <source>
        <dbReference type="EMBL" id="GEX94329.1"/>
    </source>
</evidence>
<dbReference type="EMBL" id="BKCJ010140664">
    <property type="protein sequence ID" value="GEX94329.1"/>
    <property type="molecule type" value="Genomic_DNA"/>
</dbReference>
<protein>
    <submittedName>
        <fullName evidence="3">Putative ribonuclease H-like domain-containing protein</fullName>
    </submittedName>
</protein>
<gene>
    <name evidence="3" type="ORF">Tci_366304</name>
</gene>
<name>A0A699HB19_TANCI</name>
<feature type="coiled-coil region" evidence="1">
    <location>
        <begin position="178"/>
        <end position="212"/>
    </location>
</feature>